<evidence type="ECO:0000313" key="3">
    <source>
        <dbReference type="Proteomes" id="UP000011721"/>
    </source>
</evidence>
<gene>
    <name evidence="2" type="ordered locus">UWK_02603</name>
</gene>
<keyword evidence="3" id="KW-1185">Reference proteome</keyword>
<dbReference type="STRING" id="1167006.UWK_02603"/>
<protein>
    <recommendedName>
        <fullName evidence="1">Lcl C-terminal domain-containing protein</fullName>
    </recommendedName>
</protein>
<dbReference type="OrthoDB" id="5510735at2"/>
<dbReference type="HOGENOM" id="CLU_1608225_0_0_7"/>
<organism evidence="2 3">
    <name type="scientific">Desulfocapsa sulfexigens (strain DSM 10523 / SB164P1)</name>
    <dbReference type="NCBI Taxonomy" id="1167006"/>
    <lineage>
        <taxon>Bacteria</taxon>
        <taxon>Pseudomonadati</taxon>
        <taxon>Thermodesulfobacteriota</taxon>
        <taxon>Desulfobulbia</taxon>
        <taxon>Desulfobulbales</taxon>
        <taxon>Desulfocapsaceae</taxon>
        <taxon>Desulfocapsa</taxon>
    </lineage>
</organism>
<dbReference type="EMBL" id="CP003985">
    <property type="protein sequence ID" value="AGF79139.1"/>
    <property type="molecule type" value="Genomic_DNA"/>
</dbReference>
<dbReference type="Proteomes" id="UP000011721">
    <property type="component" value="Chromosome"/>
</dbReference>
<accession>M1NHR4</accession>
<dbReference type="KEGG" id="dsf:UWK_02603"/>
<evidence type="ECO:0000313" key="2">
    <source>
        <dbReference type="EMBL" id="AGF79139.1"/>
    </source>
</evidence>
<name>M1NHR4_DESSD</name>
<dbReference type="AlphaFoldDB" id="M1NHR4"/>
<dbReference type="Pfam" id="PF07603">
    <property type="entry name" value="Lcl_C"/>
    <property type="match status" value="1"/>
</dbReference>
<proteinExistence type="predicted"/>
<evidence type="ECO:0000259" key="1">
    <source>
        <dbReference type="Pfam" id="PF07603"/>
    </source>
</evidence>
<sequence length="165" mass="18167">MNSTNCLLRKASITGAFFYLLLCLLIFNARAADVRFKTLSDGTVRDEKTGLIWAATDNGSSINWSGAVEYCKNFAVGGHNDWRMPASSELKSLYGNGKKVQGQDYSGSIDVVTQTINISAPYVWTDRRTSDNKAIAFGFNYGVTKRLKRGTGGNRRALPVRSPKQ</sequence>
<dbReference type="eggNOG" id="COG1262">
    <property type="taxonomic scope" value="Bacteria"/>
</dbReference>
<dbReference type="InterPro" id="IPR011460">
    <property type="entry name" value="Lcl_C"/>
</dbReference>
<reference evidence="3" key="1">
    <citation type="journal article" date="2013" name="Stand. Genomic Sci.">
        <title>Complete genome sequence of Desulfocapsa sulfexigens, a marine deltaproteobacterium specialized in disproportionating inorganic sulfur compounds.</title>
        <authorList>
            <person name="Finster K.W."/>
            <person name="Kjeldsen K.U."/>
            <person name="Kube M."/>
            <person name="Reinhardt R."/>
            <person name="Mussmann M."/>
            <person name="Amann R."/>
            <person name="Schreiber L."/>
        </authorList>
    </citation>
    <scope>NUCLEOTIDE SEQUENCE [LARGE SCALE GENOMIC DNA]</scope>
    <source>
        <strain evidence="3">DSM 10523 / SB164P1</strain>
    </source>
</reference>
<dbReference type="RefSeq" id="WP_015404825.1">
    <property type="nucleotide sequence ID" value="NC_020304.1"/>
</dbReference>
<feature type="domain" description="Lcl C-terminal" evidence="1">
    <location>
        <begin position="42"/>
        <end position="149"/>
    </location>
</feature>